<comment type="caution">
    <text evidence="1">The sequence shown here is derived from an EMBL/GenBank/DDBJ whole genome shotgun (WGS) entry which is preliminary data.</text>
</comment>
<dbReference type="AlphaFoldDB" id="A0A4Z2J2L0"/>
<name>A0A4Z2J2L0_9TELE</name>
<keyword evidence="2" id="KW-1185">Reference proteome</keyword>
<dbReference type="EMBL" id="SRLO01000028">
    <property type="protein sequence ID" value="TNN84181.1"/>
    <property type="molecule type" value="Genomic_DNA"/>
</dbReference>
<evidence type="ECO:0000313" key="2">
    <source>
        <dbReference type="Proteomes" id="UP000314294"/>
    </source>
</evidence>
<sequence length="182" mass="19401">MVNYQTDTLGRGGGGGTIRLAPGGVGVARTLAFLSTASSDSFVRIERGADVFAEELGDSLLDSRDSEVIYQRLIQIAPSEVQVKCSGEDLTEQINTELGCKAAGEGVNRETTQSTTGFFRALSDVSFSLVSSIPVICSTLLISVNFKVQHCGGDRETRQLSVCLQGSFQKDTLTSVNLLRGE</sequence>
<organism evidence="1 2">
    <name type="scientific">Liparis tanakae</name>
    <name type="common">Tanaka's snailfish</name>
    <dbReference type="NCBI Taxonomy" id="230148"/>
    <lineage>
        <taxon>Eukaryota</taxon>
        <taxon>Metazoa</taxon>
        <taxon>Chordata</taxon>
        <taxon>Craniata</taxon>
        <taxon>Vertebrata</taxon>
        <taxon>Euteleostomi</taxon>
        <taxon>Actinopterygii</taxon>
        <taxon>Neopterygii</taxon>
        <taxon>Teleostei</taxon>
        <taxon>Neoteleostei</taxon>
        <taxon>Acanthomorphata</taxon>
        <taxon>Eupercaria</taxon>
        <taxon>Perciformes</taxon>
        <taxon>Cottioidei</taxon>
        <taxon>Cottales</taxon>
        <taxon>Liparidae</taxon>
        <taxon>Liparis</taxon>
    </lineage>
</organism>
<proteinExistence type="predicted"/>
<gene>
    <name evidence="1" type="ORF">EYF80_005508</name>
</gene>
<accession>A0A4Z2J2L0</accession>
<protein>
    <submittedName>
        <fullName evidence="1">Uncharacterized protein</fullName>
    </submittedName>
</protein>
<reference evidence="1 2" key="1">
    <citation type="submission" date="2019-03" db="EMBL/GenBank/DDBJ databases">
        <title>First draft genome of Liparis tanakae, snailfish: a comprehensive survey of snailfish specific genes.</title>
        <authorList>
            <person name="Kim W."/>
            <person name="Song I."/>
            <person name="Jeong J.-H."/>
            <person name="Kim D."/>
            <person name="Kim S."/>
            <person name="Ryu S."/>
            <person name="Song J.Y."/>
            <person name="Lee S.K."/>
        </authorList>
    </citation>
    <scope>NUCLEOTIDE SEQUENCE [LARGE SCALE GENOMIC DNA]</scope>
    <source>
        <tissue evidence="1">Muscle</tissue>
    </source>
</reference>
<evidence type="ECO:0000313" key="1">
    <source>
        <dbReference type="EMBL" id="TNN84181.1"/>
    </source>
</evidence>
<dbReference type="Proteomes" id="UP000314294">
    <property type="component" value="Unassembled WGS sequence"/>
</dbReference>